<name>A0AB73NG70_ENTFC</name>
<keyword evidence="1" id="KW-0175">Coiled coil</keyword>
<feature type="transmembrane region" description="Helical" evidence="2">
    <location>
        <begin position="12"/>
        <end position="35"/>
    </location>
</feature>
<keyword evidence="2" id="KW-1133">Transmembrane helix</keyword>
<keyword evidence="2" id="KW-0812">Transmembrane</keyword>
<dbReference type="EMBL" id="NGLB01000001">
    <property type="protein sequence ID" value="OTO00558.1"/>
    <property type="molecule type" value="Genomic_DNA"/>
</dbReference>
<keyword evidence="2" id="KW-0472">Membrane</keyword>
<dbReference type="Proteomes" id="UP000194737">
    <property type="component" value="Unassembled WGS sequence"/>
</dbReference>
<protein>
    <submittedName>
        <fullName evidence="3">Uncharacterized protein</fullName>
    </submittedName>
</protein>
<dbReference type="AlphaFoldDB" id="A0AB73NG70"/>
<evidence type="ECO:0000313" key="3">
    <source>
        <dbReference type="EMBL" id="OTO00558.1"/>
    </source>
</evidence>
<accession>A0AB73NG70</accession>
<sequence>MKGIDQVFSKLVAIDGLIFLPLTVILIGFIIFAAWRINIYYRNELSEERENSKKDRRDFLATLNEIKNELINTRNELVNTRSDMERIEDKVNEIEREVRK</sequence>
<evidence type="ECO:0000313" key="4">
    <source>
        <dbReference type="Proteomes" id="UP000194737"/>
    </source>
</evidence>
<evidence type="ECO:0000256" key="1">
    <source>
        <dbReference type="SAM" id="Coils"/>
    </source>
</evidence>
<comment type="caution">
    <text evidence="3">The sequence shown here is derived from an EMBL/GenBank/DDBJ whole genome shotgun (WGS) entry which is preliminary data.</text>
</comment>
<feature type="coiled-coil region" evidence="1">
    <location>
        <begin position="49"/>
        <end position="97"/>
    </location>
</feature>
<dbReference type="RefSeq" id="WP_086324958.1">
    <property type="nucleotide sequence ID" value="NZ_JBNBYO010000003.1"/>
</dbReference>
<evidence type="ECO:0000256" key="2">
    <source>
        <dbReference type="SAM" id="Phobius"/>
    </source>
</evidence>
<proteinExistence type="predicted"/>
<reference evidence="3 4" key="1">
    <citation type="submission" date="2017-05" db="EMBL/GenBank/DDBJ databases">
        <title>The Genome Sequence of Enterococcus faecium 6F2_DIV0138.</title>
        <authorList>
            <consortium name="The Broad Institute Genomics Platform"/>
            <consortium name="The Broad Institute Genomic Center for Infectious Diseases"/>
            <person name="Earl A."/>
            <person name="Manson A."/>
            <person name="Schwartman J."/>
            <person name="Gilmore M."/>
            <person name="Abouelleil A."/>
            <person name="Cao P."/>
            <person name="Chapman S."/>
            <person name="Cusick C."/>
            <person name="Shea T."/>
            <person name="Young S."/>
            <person name="Neafsey D."/>
            <person name="Nusbaum C."/>
            <person name="Birren B."/>
        </authorList>
    </citation>
    <scope>NUCLEOTIDE SEQUENCE [LARGE SCALE GENOMIC DNA]</scope>
    <source>
        <strain evidence="3 4">6F2_DIV0138</strain>
    </source>
</reference>
<organism evidence="3 4">
    <name type="scientific">Enterococcus faecium</name>
    <name type="common">Streptococcus faecium</name>
    <dbReference type="NCBI Taxonomy" id="1352"/>
    <lineage>
        <taxon>Bacteria</taxon>
        <taxon>Bacillati</taxon>
        <taxon>Bacillota</taxon>
        <taxon>Bacilli</taxon>
        <taxon>Lactobacillales</taxon>
        <taxon>Enterococcaceae</taxon>
        <taxon>Enterococcus</taxon>
    </lineage>
</organism>
<gene>
    <name evidence="3" type="ORF">A5804_002070</name>
</gene>